<dbReference type="GO" id="GO:0019441">
    <property type="term" value="P:L-tryptophan catabolic process to kynurenine"/>
    <property type="evidence" value="ECO:0007669"/>
    <property type="project" value="UniProtKB-UniRule"/>
</dbReference>
<feature type="binding site" description="axial binding residue" evidence="6">
    <location>
        <position position="323"/>
    </location>
    <ligand>
        <name>heme</name>
        <dbReference type="ChEBI" id="CHEBI:30413"/>
    </ligand>
    <ligandPart>
        <name>Fe</name>
        <dbReference type="ChEBI" id="CHEBI:18248"/>
    </ligandPart>
</feature>
<dbReference type="GO" id="GO:0004833">
    <property type="term" value="F:L-tryptophan 2,3-dioxygenase activity"/>
    <property type="evidence" value="ECO:0007669"/>
    <property type="project" value="UniProtKB-UniRule"/>
</dbReference>
<dbReference type="SUPFAM" id="SSF140959">
    <property type="entry name" value="Indolic compounds 2,3-dioxygenase-like"/>
    <property type="match status" value="1"/>
</dbReference>
<feature type="binding site" evidence="6">
    <location>
        <position position="127"/>
    </location>
    <ligand>
        <name>substrate</name>
    </ligand>
</feature>
<dbReference type="FunFam" id="1.10.287.3810:FF:000002">
    <property type="entry name" value="Tryptophan 2,3-dioxygenase"/>
    <property type="match status" value="1"/>
</dbReference>
<dbReference type="AlphaFoldDB" id="A0A0S4UDZ3"/>
<feature type="binding site" evidence="6">
    <location>
        <position position="337"/>
    </location>
    <ligand>
        <name>substrate</name>
    </ligand>
</feature>
<dbReference type="HAMAP" id="MF_01972">
    <property type="entry name" value="T23O"/>
    <property type="match status" value="1"/>
</dbReference>
<dbReference type="GO" id="GO:0046872">
    <property type="term" value="F:metal ion binding"/>
    <property type="evidence" value="ECO:0007669"/>
    <property type="project" value="UniProtKB-KW"/>
</dbReference>
<evidence type="ECO:0000256" key="6">
    <source>
        <dbReference type="HAMAP-Rule" id="MF_01972"/>
    </source>
</evidence>
<comment type="subunit">
    <text evidence="6">Homotetramer.</text>
</comment>
<dbReference type="GO" id="GO:0020037">
    <property type="term" value="F:heme binding"/>
    <property type="evidence" value="ECO:0007669"/>
    <property type="project" value="UniProtKB-UniRule"/>
</dbReference>
<keyword evidence="2 6" id="KW-0223">Dioxygenase</keyword>
<comment type="similarity">
    <text evidence="6">Belongs to the tryptophan 2,3-dioxygenase family.</text>
</comment>
<keyword evidence="3 6" id="KW-0560">Oxidoreductase</keyword>
<evidence type="ECO:0000256" key="3">
    <source>
        <dbReference type="ARBA" id="ARBA00023002"/>
    </source>
</evidence>
<dbReference type="InterPro" id="IPR004981">
    <property type="entry name" value="Trp_2_3_dOase"/>
</dbReference>
<dbReference type="PANTHER" id="PTHR10138">
    <property type="entry name" value="TRYPTOPHAN 2,3-DIOXYGENASE"/>
    <property type="match status" value="1"/>
</dbReference>
<dbReference type="UniPathway" id="UPA00333">
    <property type="reaction ID" value="UER00453"/>
</dbReference>
<dbReference type="Pfam" id="PF03301">
    <property type="entry name" value="Trp_dioxygenase"/>
    <property type="match status" value="1"/>
</dbReference>
<dbReference type="GO" id="GO:0019442">
    <property type="term" value="P:L-tryptophan catabolic process to acetyl-CoA"/>
    <property type="evidence" value="ECO:0007669"/>
    <property type="project" value="TreeGrafter"/>
</dbReference>
<comment type="function">
    <text evidence="6">Heme-dependent dioxygenase that catalyzes the oxidative cleavage of the L-tryptophan (L-Trp) pyrrole ring and converts L-tryptophan to N-formyl-L-kynurenine. Catalyzes the oxidative cleavage of the indole moiety.</text>
</comment>
<evidence type="ECO:0000256" key="5">
    <source>
        <dbReference type="ARBA" id="ARBA00023079"/>
    </source>
</evidence>
<reference evidence="7" key="1">
    <citation type="submission" date="2015-10" db="EMBL/GenBank/DDBJ databases">
        <authorList>
            <person name="Gilbert D.G."/>
        </authorList>
    </citation>
    <scope>NUCLEOTIDE SEQUENCE</scope>
    <source>
        <strain evidence="7">Phyl III-seqv23</strain>
    </source>
</reference>
<keyword evidence="5 6" id="KW-0823">Tryptophan catabolism</keyword>
<comment type="pathway">
    <text evidence="6">Amino-acid degradation; L-tryptophan degradation via kynurenine pathway; L-kynurenine from L-tryptophan: step 1/2.</text>
</comment>
<evidence type="ECO:0000256" key="2">
    <source>
        <dbReference type="ARBA" id="ARBA00022964"/>
    </source>
</evidence>
<accession>A0A0S4UDZ3</accession>
<sequence>MRIASRVRCRNSNETDGGQAMKPMSYWDYIKVEELLALQGGANGDETQVGNDEALFIVVHQVYELWFKLILRELTFARDLLRQDTVPGHQIALGVRSLRRAIAVFEQANQHFRVMETMTARDFLDFRERLMPASGFQSAQLREIEILLGLEDNERIAVCQGGSFKDALKLPNGALSSAAYRVEAREAHGQSLKHCLYAWLSRIPIDGSNEPAAVKRFLRDYIGSMRAESQRRLQTAIDRQLAPAEVERLRARYQADDVGAETFLLAEEDPQADAMTREKRRAVRAAMLFIESYRELPQLAWPRELLESILELEQSMLIWRQRHARMVERIIGRRVGTGGSSGVDYLDQTALRYRVFTDLWTVRSLLLRKSSVPPIRQSASYAFAEEALV</sequence>
<evidence type="ECO:0000256" key="1">
    <source>
        <dbReference type="ARBA" id="ARBA00022617"/>
    </source>
</evidence>
<proteinExistence type="inferred from homology"/>
<comment type="caution">
    <text evidence="6">Lacks conserved residue(s) required for the propagation of feature annotation.</text>
</comment>
<comment type="catalytic activity">
    <reaction evidence="6">
        <text>L-tryptophan + O2 = N-formyl-L-kynurenine</text>
        <dbReference type="Rhea" id="RHEA:24536"/>
        <dbReference type="ChEBI" id="CHEBI:15379"/>
        <dbReference type="ChEBI" id="CHEBI:57912"/>
        <dbReference type="ChEBI" id="CHEBI:58629"/>
        <dbReference type="EC" id="1.13.11.11"/>
    </reaction>
</comment>
<evidence type="ECO:0000313" key="7">
    <source>
        <dbReference type="EMBL" id="CUV20352.1"/>
    </source>
</evidence>
<feature type="binding site" evidence="6">
    <location>
        <begin position="56"/>
        <end position="60"/>
    </location>
    <ligand>
        <name>substrate</name>
    </ligand>
</feature>
<gene>
    <name evidence="6 7" type="primary">kynA</name>
    <name evidence="7" type="ORF">PSS4_v1_1430035</name>
</gene>
<dbReference type="PANTHER" id="PTHR10138:SF0">
    <property type="entry name" value="TRYPTOPHAN 2,3-DIOXYGENASE"/>
    <property type="match status" value="1"/>
</dbReference>
<dbReference type="InterPro" id="IPR037217">
    <property type="entry name" value="Trp/Indoleamine_2_3_dOase-like"/>
</dbReference>
<name>A0A0S4UDZ3_RALSL</name>
<organism evidence="7">
    <name type="scientific">Ralstonia solanacearum</name>
    <name type="common">Pseudomonas solanacearum</name>
    <dbReference type="NCBI Taxonomy" id="305"/>
    <lineage>
        <taxon>Bacteria</taxon>
        <taxon>Pseudomonadati</taxon>
        <taxon>Pseudomonadota</taxon>
        <taxon>Betaproteobacteria</taxon>
        <taxon>Burkholderiales</taxon>
        <taxon>Burkholderiaceae</taxon>
        <taxon>Ralstonia</taxon>
        <taxon>Ralstonia solanacearum species complex</taxon>
    </lineage>
</organism>
<dbReference type="EC" id="1.13.11.11" evidence="6"/>
<evidence type="ECO:0000256" key="4">
    <source>
        <dbReference type="ARBA" id="ARBA00023004"/>
    </source>
</evidence>
<protein>
    <recommendedName>
        <fullName evidence="6">Tryptophan 2,3-dioxygenase</fullName>
        <shortName evidence="6">TDO</shortName>
        <ecNumber evidence="6">1.13.11.11</ecNumber>
    </recommendedName>
    <alternativeName>
        <fullName evidence="6">Tryptamin 2,3-dioxygenase</fullName>
    </alternativeName>
    <alternativeName>
        <fullName evidence="6">Tryptophan oxygenase</fullName>
        <shortName evidence="6">TO</shortName>
        <shortName evidence="6">TRPO</shortName>
    </alternativeName>
    <alternativeName>
        <fullName evidence="6">Tryptophan pyrrolase</fullName>
    </alternativeName>
    <alternativeName>
        <fullName evidence="6">Tryptophanase</fullName>
    </alternativeName>
</protein>
<keyword evidence="4 6" id="KW-0408">Iron</keyword>
<dbReference type="Gene3D" id="1.20.58.480">
    <property type="match status" value="1"/>
</dbReference>
<dbReference type="EMBL" id="LN899821">
    <property type="protein sequence ID" value="CUV20352.1"/>
    <property type="molecule type" value="Genomic_DNA"/>
</dbReference>
<keyword evidence="6" id="KW-0479">Metal-binding</keyword>
<comment type="cofactor">
    <cofactor evidence="6">
        <name>heme</name>
        <dbReference type="ChEBI" id="CHEBI:30413"/>
    </cofactor>
    <text evidence="6">Binds 1 heme group per subunit.</text>
</comment>
<dbReference type="Gene3D" id="1.10.287.3810">
    <property type="match status" value="1"/>
</dbReference>
<keyword evidence="1 6" id="KW-0349">Heme</keyword>